<dbReference type="EMBL" id="FOHS01000001">
    <property type="protein sequence ID" value="SET10621.1"/>
    <property type="molecule type" value="Genomic_DNA"/>
</dbReference>
<dbReference type="RefSeq" id="WP_092769307.1">
    <property type="nucleotide sequence ID" value="NZ_FOHS01000001.1"/>
</dbReference>
<dbReference type="InterPro" id="IPR021320">
    <property type="entry name" value="DUF2905"/>
</dbReference>
<keyword evidence="1" id="KW-0472">Membrane</keyword>
<dbReference type="AlphaFoldDB" id="A0A1I0BV26"/>
<feature type="transmembrane region" description="Helical" evidence="1">
    <location>
        <begin position="9"/>
        <end position="33"/>
    </location>
</feature>
<sequence length="78" mass="8516">MPPHLGKTLFLLGLGLMLLGGLLWLGGGAAGWFSWFGRLPGDVRVERPGFRLYVPWVSMLVISAVVSLLLALWRRLGG</sequence>
<feature type="transmembrane region" description="Helical" evidence="1">
    <location>
        <begin position="53"/>
        <end position="73"/>
    </location>
</feature>
<name>A0A1I0BV26_9BACT</name>
<keyword evidence="1" id="KW-0812">Transmembrane</keyword>
<dbReference type="PANTHER" id="PTHR36443">
    <property type="entry name" value="BSR5223 PROTEIN"/>
    <property type="match status" value="1"/>
</dbReference>
<gene>
    <name evidence="2" type="ORF">SAMN04487998_1199</name>
</gene>
<protein>
    <recommendedName>
        <fullName evidence="4">DUF2905 domain-containing protein</fullName>
    </recommendedName>
</protein>
<organism evidence="2 3">
    <name type="scientific">Hymenobacter actinosclerus</name>
    <dbReference type="NCBI Taxonomy" id="82805"/>
    <lineage>
        <taxon>Bacteria</taxon>
        <taxon>Pseudomonadati</taxon>
        <taxon>Bacteroidota</taxon>
        <taxon>Cytophagia</taxon>
        <taxon>Cytophagales</taxon>
        <taxon>Hymenobacteraceae</taxon>
        <taxon>Hymenobacter</taxon>
    </lineage>
</organism>
<accession>A0A1I0BV26</accession>
<evidence type="ECO:0008006" key="4">
    <source>
        <dbReference type="Google" id="ProtNLM"/>
    </source>
</evidence>
<evidence type="ECO:0000256" key="1">
    <source>
        <dbReference type="SAM" id="Phobius"/>
    </source>
</evidence>
<proteinExistence type="predicted"/>
<reference evidence="3" key="1">
    <citation type="submission" date="2016-10" db="EMBL/GenBank/DDBJ databases">
        <authorList>
            <person name="Varghese N."/>
            <person name="Submissions S."/>
        </authorList>
    </citation>
    <scope>NUCLEOTIDE SEQUENCE [LARGE SCALE GENOMIC DNA]</scope>
    <source>
        <strain evidence="3">DSM 15310</strain>
    </source>
</reference>
<evidence type="ECO:0000313" key="2">
    <source>
        <dbReference type="EMBL" id="SET10621.1"/>
    </source>
</evidence>
<keyword evidence="1" id="KW-1133">Transmembrane helix</keyword>
<keyword evidence="3" id="KW-1185">Reference proteome</keyword>
<dbReference type="Proteomes" id="UP000198697">
    <property type="component" value="Unassembled WGS sequence"/>
</dbReference>
<dbReference type="PANTHER" id="PTHR36443:SF1">
    <property type="entry name" value="BSR5223 PROTEIN"/>
    <property type="match status" value="1"/>
</dbReference>
<dbReference type="STRING" id="82805.SAMN04487998_1199"/>
<dbReference type="Pfam" id="PF11146">
    <property type="entry name" value="DUF2905"/>
    <property type="match status" value="1"/>
</dbReference>
<evidence type="ECO:0000313" key="3">
    <source>
        <dbReference type="Proteomes" id="UP000198697"/>
    </source>
</evidence>